<dbReference type="InterPro" id="IPR041569">
    <property type="entry name" value="AAA_lid_3"/>
</dbReference>
<evidence type="ECO:0000313" key="8">
    <source>
        <dbReference type="EMBL" id="CAG9802472.1"/>
    </source>
</evidence>
<evidence type="ECO:0000256" key="1">
    <source>
        <dbReference type="ARBA" id="ARBA00004496"/>
    </source>
</evidence>
<dbReference type="InterPro" id="IPR003593">
    <property type="entry name" value="AAA+_ATPase"/>
</dbReference>
<gene>
    <name evidence="8" type="ORF">CHIRRI_LOCUS5381</name>
</gene>
<evidence type="ECO:0000256" key="5">
    <source>
        <dbReference type="ARBA" id="ARBA00022840"/>
    </source>
</evidence>
<dbReference type="InterPro" id="IPR050304">
    <property type="entry name" value="MT-severing_AAA_ATPase"/>
</dbReference>
<comment type="subcellular location">
    <subcellularLocation>
        <location evidence="1">Cytoplasm</location>
    </subcellularLocation>
</comment>
<dbReference type="Pfam" id="PF17862">
    <property type="entry name" value="AAA_lid_3"/>
    <property type="match status" value="1"/>
</dbReference>
<feature type="region of interest" description="Disordered" evidence="6">
    <location>
        <begin position="324"/>
        <end position="364"/>
    </location>
</feature>
<feature type="compositionally biased region" description="Polar residues" evidence="6">
    <location>
        <begin position="353"/>
        <end position="364"/>
    </location>
</feature>
<dbReference type="Gene3D" id="1.10.8.60">
    <property type="match status" value="1"/>
</dbReference>
<dbReference type="FunFam" id="1.10.8.60:FF:000022">
    <property type="entry name" value="Fidgetin like 1"/>
    <property type="match status" value="1"/>
</dbReference>
<dbReference type="EMBL" id="OU895878">
    <property type="protein sequence ID" value="CAG9802472.1"/>
    <property type="molecule type" value="Genomic_DNA"/>
</dbReference>
<feature type="domain" description="AAA+ ATPase" evidence="7">
    <location>
        <begin position="496"/>
        <end position="633"/>
    </location>
</feature>
<dbReference type="GO" id="GO:0016887">
    <property type="term" value="F:ATP hydrolysis activity"/>
    <property type="evidence" value="ECO:0007669"/>
    <property type="project" value="InterPro"/>
</dbReference>
<dbReference type="FunFam" id="3.40.50.300:FF:001054">
    <property type="entry name" value="ATPase, AAA family, putative"/>
    <property type="match status" value="1"/>
</dbReference>
<keyword evidence="4" id="KW-0547">Nucleotide-binding</keyword>
<keyword evidence="9" id="KW-1185">Reference proteome</keyword>
<organism evidence="8 9">
    <name type="scientific">Chironomus riparius</name>
    <dbReference type="NCBI Taxonomy" id="315576"/>
    <lineage>
        <taxon>Eukaryota</taxon>
        <taxon>Metazoa</taxon>
        <taxon>Ecdysozoa</taxon>
        <taxon>Arthropoda</taxon>
        <taxon>Hexapoda</taxon>
        <taxon>Insecta</taxon>
        <taxon>Pterygota</taxon>
        <taxon>Neoptera</taxon>
        <taxon>Endopterygota</taxon>
        <taxon>Diptera</taxon>
        <taxon>Nematocera</taxon>
        <taxon>Chironomoidea</taxon>
        <taxon>Chironomidae</taxon>
        <taxon>Chironominae</taxon>
        <taxon>Chironomus</taxon>
    </lineage>
</organism>
<dbReference type="InterPro" id="IPR015415">
    <property type="entry name" value="Spast_Vps4_C"/>
</dbReference>
<evidence type="ECO:0000313" key="9">
    <source>
        <dbReference type="Proteomes" id="UP001153620"/>
    </source>
</evidence>
<sequence length="757" mass="86119">MSDENIRHKVLKLLKLSSAAFVESYKSNNDEEYAASRSKIYLQEYTNLMTTTEYINLINKSDLIKATNRNANSLLGKRKCAGSFDYSCQNNEVNDENVKSLVERLNAKSSNTNNVSFEKDFNNILDSIESSVMDVSSNEIEDIQSSNSEGIMNFSLSDPIDLGSNKNENKKVEKARRSSENEKVPVSQASKAFFAPKVDKKVLHNPFKKPKIENDISVFFTQHSQQPNTMQEAIKKAESKANPHTELTESELRKEYELEFYRSRMQEEKQKQEDAAKSKFTNPWKNVKSNNFNDLFESKEDKPNLFSTKSTNKNTSKENCINRNLNAEKQHSTKSNTFKSHINNKKDEEEQNTKPINNNPLSSFRTGHQELEWQKNLQKKIPQRGLSKKRAITNVIEQPQMPNSDIDPLKKRFHCPSFPKANENKKKEQEDSEDVHDDLKGFDKEILKRIEREIVIDSKEVSWDDIIGLEGAKKLIKESVILAIRRPDLFTGLRESSRAIMLFGPPGTGKTLIGKCIASSCDATFMSVSASSLTSKWIGESETLVRAMFTYAKIKQPCVIFFDEIDSLLEKRSEQGNETFNRIKTEFLVQLDGANALKETDKVLLIGATNRPDVIDEAILRRFTKRILVPLPVKQARINMFSHLLSKHCHTLTDSQIDKIADHCEKYSGSDISQVCKEAAMMSIRRLDASTLESMKVDDIPPISPKDFVNALKNVKPTVSQETIVKLDKWNSKFGSSIDASSNNDVDDDFFNDSDEM</sequence>
<feature type="compositionally biased region" description="Basic and acidic residues" evidence="6">
    <location>
        <begin position="167"/>
        <end position="183"/>
    </location>
</feature>
<dbReference type="Gene3D" id="3.40.50.300">
    <property type="entry name" value="P-loop containing nucleotide triphosphate hydrolases"/>
    <property type="match status" value="1"/>
</dbReference>
<reference evidence="8" key="1">
    <citation type="submission" date="2022-01" db="EMBL/GenBank/DDBJ databases">
        <authorList>
            <person name="King R."/>
        </authorList>
    </citation>
    <scope>NUCLEOTIDE SEQUENCE</scope>
</reference>
<dbReference type="PROSITE" id="PS00674">
    <property type="entry name" value="AAA"/>
    <property type="match status" value="1"/>
</dbReference>
<comment type="similarity">
    <text evidence="2">Belongs to the AAA ATPase family.</text>
</comment>
<keyword evidence="5" id="KW-0067">ATP-binding</keyword>
<evidence type="ECO:0000256" key="2">
    <source>
        <dbReference type="ARBA" id="ARBA00006914"/>
    </source>
</evidence>
<dbReference type="PANTHER" id="PTHR23074:SF83">
    <property type="entry name" value="VACUOLAR PROTEIN SORTING-ASSOCIATED PROTEIN 4A"/>
    <property type="match status" value="1"/>
</dbReference>
<evidence type="ECO:0000259" key="7">
    <source>
        <dbReference type="SMART" id="SM00382"/>
    </source>
</evidence>
<dbReference type="SMART" id="SM00382">
    <property type="entry name" value="AAA"/>
    <property type="match status" value="1"/>
</dbReference>
<dbReference type="OrthoDB" id="10251136at2759"/>
<feature type="region of interest" description="Disordered" evidence="6">
    <location>
        <begin position="157"/>
        <end position="186"/>
    </location>
</feature>
<dbReference type="InterPro" id="IPR003960">
    <property type="entry name" value="ATPase_AAA_CS"/>
</dbReference>
<dbReference type="Pfam" id="PF09336">
    <property type="entry name" value="Vps4_C"/>
    <property type="match status" value="1"/>
</dbReference>
<dbReference type="AlphaFoldDB" id="A0A9N9WQN5"/>
<dbReference type="GO" id="GO:0005524">
    <property type="term" value="F:ATP binding"/>
    <property type="evidence" value="ECO:0007669"/>
    <property type="project" value="UniProtKB-KW"/>
</dbReference>
<keyword evidence="3" id="KW-0963">Cytoplasm</keyword>
<evidence type="ECO:0000256" key="6">
    <source>
        <dbReference type="SAM" id="MobiDB-lite"/>
    </source>
</evidence>
<evidence type="ECO:0000256" key="3">
    <source>
        <dbReference type="ARBA" id="ARBA00022490"/>
    </source>
</evidence>
<dbReference type="Pfam" id="PF00004">
    <property type="entry name" value="AAA"/>
    <property type="match status" value="1"/>
</dbReference>
<dbReference type="InterPro" id="IPR003959">
    <property type="entry name" value="ATPase_AAA_core"/>
</dbReference>
<dbReference type="PANTHER" id="PTHR23074">
    <property type="entry name" value="AAA DOMAIN-CONTAINING"/>
    <property type="match status" value="1"/>
</dbReference>
<dbReference type="GO" id="GO:0005737">
    <property type="term" value="C:cytoplasm"/>
    <property type="evidence" value="ECO:0007669"/>
    <property type="project" value="UniProtKB-SubCell"/>
</dbReference>
<dbReference type="Proteomes" id="UP001153620">
    <property type="component" value="Chromosome 2"/>
</dbReference>
<dbReference type="SUPFAM" id="SSF52540">
    <property type="entry name" value="P-loop containing nucleoside triphosphate hydrolases"/>
    <property type="match status" value="1"/>
</dbReference>
<name>A0A9N9WQN5_9DIPT</name>
<accession>A0A9N9WQN5</accession>
<reference evidence="8" key="2">
    <citation type="submission" date="2022-10" db="EMBL/GenBank/DDBJ databases">
        <authorList>
            <consortium name="ENA_rothamsted_submissions"/>
            <consortium name="culmorum"/>
            <person name="King R."/>
        </authorList>
    </citation>
    <scope>NUCLEOTIDE SEQUENCE</scope>
</reference>
<protein>
    <recommendedName>
        <fullName evidence="7">AAA+ ATPase domain-containing protein</fullName>
    </recommendedName>
</protein>
<dbReference type="InterPro" id="IPR027417">
    <property type="entry name" value="P-loop_NTPase"/>
</dbReference>
<feature type="region of interest" description="Disordered" evidence="6">
    <location>
        <begin position="399"/>
        <end position="436"/>
    </location>
</feature>
<proteinExistence type="inferred from homology"/>
<evidence type="ECO:0000256" key="4">
    <source>
        <dbReference type="ARBA" id="ARBA00022741"/>
    </source>
</evidence>
<feature type="compositionally biased region" description="Polar residues" evidence="6">
    <location>
        <begin position="332"/>
        <end position="341"/>
    </location>
</feature>